<dbReference type="Pfam" id="PF01425">
    <property type="entry name" value="Amidase"/>
    <property type="match status" value="1"/>
</dbReference>
<dbReference type="GO" id="GO:0004040">
    <property type="term" value="F:amidase activity"/>
    <property type="evidence" value="ECO:0007669"/>
    <property type="project" value="UniProtKB-EC"/>
</dbReference>
<dbReference type="SUPFAM" id="SSF75304">
    <property type="entry name" value="Amidase signature (AS) enzymes"/>
    <property type="match status" value="1"/>
</dbReference>
<dbReference type="OrthoDB" id="6428749at2759"/>
<dbReference type="AlphaFoldDB" id="A0A4Y7QCD6"/>
<dbReference type="FunFam" id="3.90.1300.10:FF:000003">
    <property type="entry name" value="Amidase signature enzyme"/>
    <property type="match status" value="1"/>
</dbReference>
<dbReference type="PIRSF" id="PIRSF001221">
    <property type="entry name" value="Amidase_fungi"/>
    <property type="match status" value="1"/>
</dbReference>
<evidence type="ECO:0000313" key="9">
    <source>
        <dbReference type="Proteomes" id="UP000294933"/>
    </source>
</evidence>
<dbReference type="VEuPathDB" id="FungiDB:BD410DRAFT_838029"/>
<evidence type="ECO:0000256" key="5">
    <source>
        <dbReference type="PIRSR" id="PIRSR001221-1"/>
    </source>
</evidence>
<feature type="active site" description="Charge relay system" evidence="5">
    <location>
        <position position="221"/>
    </location>
</feature>
<evidence type="ECO:0000256" key="4">
    <source>
        <dbReference type="ARBA" id="ARBA00022801"/>
    </source>
</evidence>
<protein>
    <recommendedName>
        <fullName evidence="3">amidase</fullName>
        <ecNumber evidence="3">3.5.1.4</ecNumber>
    </recommendedName>
</protein>
<reference evidence="8 9" key="1">
    <citation type="submission" date="2018-06" db="EMBL/GenBank/DDBJ databases">
        <title>A transcriptomic atlas of mushroom development highlights an independent origin of complex multicellularity.</title>
        <authorList>
            <consortium name="DOE Joint Genome Institute"/>
            <person name="Krizsan K."/>
            <person name="Almasi E."/>
            <person name="Merenyi Z."/>
            <person name="Sahu N."/>
            <person name="Viragh M."/>
            <person name="Koszo T."/>
            <person name="Mondo S."/>
            <person name="Kiss B."/>
            <person name="Balint B."/>
            <person name="Kues U."/>
            <person name="Barry K."/>
            <person name="Hegedus J.C."/>
            <person name="Henrissat B."/>
            <person name="Johnson J."/>
            <person name="Lipzen A."/>
            <person name="Ohm R."/>
            <person name="Nagy I."/>
            <person name="Pangilinan J."/>
            <person name="Yan J."/>
            <person name="Xiong Y."/>
            <person name="Grigoriev I.V."/>
            <person name="Hibbett D.S."/>
            <person name="Nagy L.G."/>
        </authorList>
    </citation>
    <scope>NUCLEOTIDE SEQUENCE [LARGE SCALE GENOMIC DNA]</scope>
    <source>
        <strain evidence="8 9">SZMC22713</strain>
    </source>
</reference>
<dbReference type="InterPro" id="IPR036928">
    <property type="entry name" value="AS_sf"/>
</dbReference>
<accession>A0A4Y7QCD6</accession>
<keyword evidence="4" id="KW-0378">Hydrolase</keyword>
<proteinExistence type="inferred from homology"/>
<dbReference type="PANTHER" id="PTHR46072">
    <property type="entry name" value="AMIDASE-RELATED-RELATED"/>
    <property type="match status" value="1"/>
</dbReference>
<dbReference type="PROSITE" id="PS00571">
    <property type="entry name" value="AMIDASES"/>
    <property type="match status" value="1"/>
</dbReference>
<dbReference type="EMBL" id="ML170166">
    <property type="protein sequence ID" value="TDL24500.1"/>
    <property type="molecule type" value="Genomic_DNA"/>
</dbReference>
<evidence type="ECO:0000256" key="6">
    <source>
        <dbReference type="PIRSR" id="PIRSR001221-2"/>
    </source>
</evidence>
<dbReference type="Proteomes" id="UP000294933">
    <property type="component" value="Unassembled WGS sequence"/>
</dbReference>
<feature type="binding site" evidence="6">
    <location>
        <position position="221"/>
    </location>
    <ligand>
        <name>substrate</name>
    </ligand>
</feature>
<comment type="similarity">
    <text evidence="2">Belongs to the amidase family.</text>
</comment>
<evidence type="ECO:0000256" key="1">
    <source>
        <dbReference type="ARBA" id="ARBA00001311"/>
    </source>
</evidence>
<evidence type="ECO:0000259" key="7">
    <source>
        <dbReference type="Pfam" id="PF01425"/>
    </source>
</evidence>
<evidence type="ECO:0000313" key="8">
    <source>
        <dbReference type="EMBL" id="TDL24500.1"/>
    </source>
</evidence>
<sequence>MREKKFSKKGMRLKKWTRRVQHQASHLFMLLSYKGYLWKEQERTQRINIASLPSEYHSPLDASDHEILAVPITQLIINVSSGKWKRTTILHAYGKCALRAHEKTNCLTEVMIAEAHTTASNADAQHDKGESDSRLQPLAGVPVSLKDTVCVKGFDSCIGYSAWTGKPATHDAALASLLLDAGAIPFVKTAVPITLLSFESSSAVFRRCTNPHSPHHSPGGSSGGEAALIALCGSRVGIGTDVAGSVRIPAHYSGVYTVKASAGRFLKTGCVTSMPGQEGIPAVYSPMARTLEDLESFWKGVFEMKPWNYDHSVLEMPWRMVDLKDVKVRFGVMWDDGVVPPSPPCRRALEEVVTSLRKAGYEVVDFDPPDPYEGLKIAAQLLLADGLRTATSPIRLFEPNDPGMSQALTWLRLPSILQSLYSLYVRYIRRDPIYAGLLECVRTKSVREHYALVAERERYRAKWFEKWRSEDLYFLLCVPNALPAVPNGGMKKGWKACGYTFLFNLLDYTAGVLPVTRVDSSRDALSPVELKRLKSRNAISREAYEMYDAQTMHGLPIGVQVVGKRLEEERVLEGMMIVEKTLRERGVVYELLQP</sequence>
<evidence type="ECO:0000256" key="2">
    <source>
        <dbReference type="ARBA" id="ARBA00009199"/>
    </source>
</evidence>
<feature type="binding site" evidence="6">
    <location>
        <begin position="242"/>
        <end position="245"/>
    </location>
    <ligand>
        <name>substrate</name>
    </ligand>
</feature>
<comment type="catalytic activity">
    <reaction evidence="1">
        <text>a monocarboxylic acid amide + H2O = a monocarboxylate + NH4(+)</text>
        <dbReference type="Rhea" id="RHEA:12020"/>
        <dbReference type="ChEBI" id="CHEBI:15377"/>
        <dbReference type="ChEBI" id="CHEBI:28938"/>
        <dbReference type="ChEBI" id="CHEBI:35757"/>
        <dbReference type="ChEBI" id="CHEBI:83628"/>
        <dbReference type="EC" id="3.5.1.4"/>
    </reaction>
</comment>
<dbReference type="EC" id="3.5.1.4" evidence="3"/>
<feature type="active site" description="Acyl-ester intermediate" evidence="5">
    <location>
        <position position="245"/>
    </location>
</feature>
<name>A0A4Y7QCD6_9AGAM</name>
<organism evidence="8 9">
    <name type="scientific">Rickenella mellea</name>
    <dbReference type="NCBI Taxonomy" id="50990"/>
    <lineage>
        <taxon>Eukaryota</taxon>
        <taxon>Fungi</taxon>
        <taxon>Dikarya</taxon>
        <taxon>Basidiomycota</taxon>
        <taxon>Agaricomycotina</taxon>
        <taxon>Agaricomycetes</taxon>
        <taxon>Hymenochaetales</taxon>
        <taxon>Rickenellaceae</taxon>
        <taxon>Rickenella</taxon>
    </lineage>
</organism>
<dbReference type="STRING" id="50990.A0A4Y7QCD6"/>
<dbReference type="InterPro" id="IPR023631">
    <property type="entry name" value="Amidase_dom"/>
</dbReference>
<dbReference type="InterPro" id="IPR020556">
    <property type="entry name" value="Amidase_CS"/>
</dbReference>
<dbReference type="PANTHER" id="PTHR46072:SF10">
    <property type="entry name" value="ACETAMIDASE"/>
    <property type="match status" value="1"/>
</dbReference>
<dbReference type="Gene3D" id="3.90.1300.10">
    <property type="entry name" value="Amidase signature (AS) domain"/>
    <property type="match status" value="1"/>
</dbReference>
<gene>
    <name evidence="8" type="ORF">BD410DRAFT_838029</name>
</gene>
<feature type="domain" description="Amidase" evidence="7">
    <location>
        <begin position="91"/>
        <end position="572"/>
    </location>
</feature>
<evidence type="ECO:0000256" key="3">
    <source>
        <dbReference type="ARBA" id="ARBA00012922"/>
    </source>
</evidence>
<keyword evidence="9" id="KW-1185">Reference proteome</keyword>
<feature type="binding site" evidence="6">
    <location>
        <position position="195"/>
    </location>
    <ligand>
        <name>substrate</name>
    </ligand>
</feature>
<feature type="active site" description="Charge relay system" evidence="5">
    <location>
        <position position="146"/>
    </location>
</feature>